<evidence type="ECO:0000256" key="1">
    <source>
        <dbReference type="ARBA" id="ARBA00000111"/>
    </source>
</evidence>
<comment type="catalytic activity">
    <reaction evidence="2 18">
        <text>a 1,2-diacyl-sn-glycero-3-phosphocholine + H2O = a 1-acyl-sn-glycero-3-phosphocholine + a fatty acid + H(+)</text>
        <dbReference type="Rhea" id="RHEA:15801"/>
        <dbReference type="ChEBI" id="CHEBI:15377"/>
        <dbReference type="ChEBI" id="CHEBI:15378"/>
        <dbReference type="ChEBI" id="CHEBI:28868"/>
        <dbReference type="ChEBI" id="CHEBI:57643"/>
        <dbReference type="ChEBI" id="CHEBI:58168"/>
        <dbReference type="EC" id="3.1.1.4"/>
    </reaction>
</comment>
<evidence type="ECO:0000256" key="6">
    <source>
        <dbReference type="ARBA" id="ARBA00013278"/>
    </source>
</evidence>
<evidence type="ECO:0000256" key="9">
    <source>
        <dbReference type="ARBA" id="ARBA00022692"/>
    </source>
</evidence>
<keyword evidence="13 18" id="KW-0106">Calcium</keyword>
<comment type="caution">
    <text evidence="20">The sequence shown here is derived from an EMBL/GenBank/DDBJ whole genome shotgun (WGS) entry which is preliminary data.</text>
</comment>
<dbReference type="RefSeq" id="WP_349760860.1">
    <property type="nucleotide sequence ID" value="NZ_JBEGCJ010000002.1"/>
</dbReference>
<sequence length="347" mass="39546">MLSARCSLFAALLLMASLTGNTLAAGSLSEMERQAIEARISELQEEMGELRQQLQADKSMASQIAARTDEDAEQELDEAVDERRQLERASAINPYAITTHRRNYWFPLSYNTHPNDEVFREISDGSDSDRVEMKFQFSVKFNLMEDIFGDYGGDLNFGYTQRSWWQAFNAAASSPFRETNYEPEVFIDFDNRTSMLGWTNINNRLSFNHQSNGRTGALSRSWNRLIFESTLVNDDWALTLAPQWRIPEPEGKDDNPDIHKYLGYGDITVARRFGGDNELSLMLLGNPSLGNMGTELDYSWPLFGSVRGHVQYYHGYGESLIDYDQRTNRLSLGFSLNPLFSGRSLEP</sequence>
<evidence type="ECO:0000256" key="14">
    <source>
        <dbReference type="ARBA" id="ARBA00022963"/>
    </source>
</evidence>
<keyword evidence="15 18" id="KW-0443">Lipid metabolism</keyword>
<feature type="coiled-coil region" evidence="19">
    <location>
        <begin position="33"/>
        <end position="89"/>
    </location>
</feature>
<evidence type="ECO:0000256" key="11">
    <source>
        <dbReference type="ARBA" id="ARBA00022729"/>
    </source>
</evidence>
<dbReference type="SUPFAM" id="SSF56931">
    <property type="entry name" value="Outer membrane phospholipase A (OMPLA)"/>
    <property type="match status" value="1"/>
</dbReference>
<comment type="subunit">
    <text evidence="4 18">Homodimer; dimerization is reversible, and the dimeric form is the active one.</text>
</comment>
<evidence type="ECO:0000256" key="10">
    <source>
        <dbReference type="ARBA" id="ARBA00022723"/>
    </source>
</evidence>
<evidence type="ECO:0000256" key="3">
    <source>
        <dbReference type="ARBA" id="ARBA00010525"/>
    </source>
</evidence>
<keyword evidence="8" id="KW-1134">Transmembrane beta strand</keyword>
<keyword evidence="14 18" id="KW-0442">Lipid degradation</keyword>
<evidence type="ECO:0000256" key="12">
    <source>
        <dbReference type="ARBA" id="ARBA00022801"/>
    </source>
</evidence>
<name>A0ABV1NC05_9GAMM</name>
<evidence type="ECO:0000256" key="2">
    <source>
        <dbReference type="ARBA" id="ARBA00001604"/>
    </source>
</evidence>
<keyword evidence="9" id="KW-0812">Transmembrane</keyword>
<dbReference type="PANTHER" id="PTHR40457">
    <property type="entry name" value="PHOSPHOLIPASE A1"/>
    <property type="match status" value="1"/>
</dbReference>
<comment type="subcellular location">
    <subcellularLocation>
        <location evidence="18">Cell outer membrane</location>
        <topology evidence="18">Multi-pass membrane protein</topology>
    </subcellularLocation>
    <text evidence="18">One of the very few enzymes located there.</text>
</comment>
<comment type="similarity">
    <text evidence="3 18">Belongs to the phospholipase A1 family.</text>
</comment>
<gene>
    <name evidence="20" type="ORF">ABE960_03490</name>
</gene>
<keyword evidence="21" id="KW-1185">Reference proteome</keyword>
<dbReference type="Proteomes" id="UP001442468">
    <property type="component" value="Unassembled WGS sequence"/>
</dbReference>
<dbReference type="EC" id="3.1.1.32" evidence="5 18"/>
<keyword evidence="17 18" id="KW-0998">Cell outer membrane</keyword>
<evidence type="ECO:0000313" key="21">
    <source>
        <dbReference type="Proteomes" id="UP001442468"/>
    </source>
</evidence>
<evidence type="ECO:0000256" key="8">
    <source>
        <dbReference type="ARBA" id="ARBA00022452"/>
    </source>
</evidence>
<evidence type="ECO:0000256" key="13">
    <source>
        <dbReference type="ARBA" id="ARBA00022837"/>
    </source>
</evidence>
<organism evidence="20 21">
    <name type="scientific">Halomonas aquatica</name>
    <dbReference type="NCBI Taxonomy" id="3151123"/>
    <lineage>
        <taxon>Bacteria</taxon>
        <taxon>Pseudomonadati</taxon>
        <taxon>Pseudomonadota</taxon>
        <taxon>Gammaproteobacteria</taxon>
        <taxon>Oceanospirillales</taxon>
        <taxon>Halomonadaceae</taxon>
        <taxon>Halomonas</taxon>
    </lineage>
</organism>
<dbReference type="EMBL" id="JBEGCJ010000002">
    <property type="protein sequence ID" value="MEQ6916592.1"/>
    <property type="molecule type" value="Genomic_DNA"/>
</dbReference>
<evidence type="ECO:0000256" key="18">
    <source>
        <dbReference type="RuleBase" id="RU366027"/>
    </source>
</evidence>
<evidence type="ECO:0000256" key="4">
    <source>
        <dbReference type="ARBA" id="ARBA00011702"/>
    </source>
</evidence>
<dbReference type="Pfam" id="PF02253">
    <property type="entry name" value="PLA1"/>
    <property type="match status" value="1"/>
</dbReference>
<evidence type="ECO:0000256" key="19">
    <source>
        <dbReference type="SAM" id="Coils"/>
    </source>
</evidence>
<dbReference type="PANTHER" id="PTHR40457:SF1">
    <property type="entry name" value="PHOSPHOLIPASE A1"/>
    <property type="match status" value="1"/>
</dbReference>
<evidence type="ECO:0000256" key="16">
    <source>
        <dbReference type="ARBA" id="ARBA00023136"/>
    </source>
</evidence>
<evidence type="ECO:0000256" key="7">
    <source>
        <dbReference type="ARBA" id="ARBA00021726"/>
    </source>
</evidence>
<keyword evidence="16" id="KW-0472">Membrane</keyword>
<dbReference type="Gene3D" id="2.40.230.10">
    <property type="entry name" value="Phospholipase A1"/>
    <property type="match status" value="1"/>
</dbReference>
<reference evidence="20 21" key="1">
    <citation type="submission" date="2024-05" db="EMBL/GenBank/DDBJ databases">
        <title>Halomonas sp. SSM6 16S ribosomal RNA gene Genome sequencing and assembly.</title>
        <authorList>
            <person name="Yook S."/>
        </authorList>
    </citation>
    <scope>NUCLEOTIDE SEQUENCE [LARGE SCALE GENOMIC DNA]</scope>
    <source>
        <strain evidence="20 21">SSM6</strain>
    </source>
</reference>
<keyword evidence="19" id="KW-0175">Coiled coil</keyword>
<keyword evidence="10 18" id="KW-0479">Metal-binding</keyword>
<evidence type="ECO:0000256" key="17">
    <source>
        <dbReference type="ARBA" id="ARBA00023237"/>
    </source>
</evidence>
<proteinExistence type="inferred from homology"/>
<feature type="signal peptide" evidence="18">
    <location>
        <begin position="1"/>
        <end position="24"/>
    </location>
</feature>
<evidence type="ECO:0000313" key="20">
    <source>
        <dbReference type="EMBL" id="MEQ6916592.1"/>
    </source>
</evidence>
<accession>A0ABV1NC05</accession>
<evidence type="ECO:0000256" key="5">
    <source>
        <dbReference type="ARBA" id="ARBA00013179"/>
    </source>
</evidence>
<feature type="chain" id="PRO_5045008059" description="Phospholipase A1" evidence="18">
    <location>
        <begin position="25"/>
        <end position="347"/>
    </location>
</feature>
<comment type="cofactor">
    <cofactor evidence="18">
        <name>Ca(2+)</name>
        <dbReference type="ChEBI" id="CHEBI:29108"/>
    </cofactor>
    <text evidence="18">Binds 1 Ca(2+) ion per monomer. In the dimeric form the Ca(2+) is bound by different amino acids with binding of each Ca(2+) shared with ligands coming from each monomer. The Ca(2+) ion may have a role in catalysis.</text>
</comment>
<dbReference type="InterPro" id="IPR036541">
    <property type="entry name" value="PLipase_A1_sf"/>
</dbReference>
<comment type="function">
    <text evidence="18">Hydrolysis of phosphatidylcholine with phospholipase A2 (EC 3.1.1.4) and phospholipase A1 (EC 3.1.1.32) activities.</text>
</comment>
<protein>
    <recommendedName>
        <fullName evidence="7 18">Phospholipase A1</fullName>
        <ecNumber evidence="5 18">3.1.1.32</ecNumber>
        <ecNumber evidence="6 18">3.1.1.4</ecNumber>
    </recommendedName>
    <alternativeName>
        <fullName evidence="18">Phosphatidylcholine 1-acylhydrolase</fullName>
    </alternativeName>
</protein>
<dbReference type="PRINTS" id="PR01486">
    <property type="entry name" value="PHPHLIPASEA1"/>
</dbReference>
<dbReference type="InterPro" id="IPR003187">
    <property type="entry name" value="PLipase_A1"/>
</dbReference>
<dbReference type="EC" id="3.1.1.4" evidence="6 18"/>
<evidence type="ECO:0000256" key="15">
    <source>
        <dbReference type="ARBA" id="ARBA00023098"/>
    </source>
</evidence>
<dbReference type="CDD" id="cd00541">
    <property type="entry name" value="OMPLA"/>
    <property type="match status" value="1"/>
</dbReference>
<keyword evidence="12 18" id="KW-0378">Hydrolase</keyword>
<comment type="catalytic activity">
    <reaction evidence="1 18">
        <text>a 1,2-diacyl-sn-glycero-3-phosphocholine + H2O = a 2-acyl-sn-glycero-3-phosphocholine + a fatty acid + H(+)</text>
        <dbReference type="Rhea" id="RHEA:18689"/>
        <dbReference type="ChEBI" id="CHEBI:15377"/>
        <dbReference type="ChEBI" id="CHEBI:15378"/>
        <dbReference type="ChEBI" id="CHEBI:28868"/>
        <dbReference type="ChEBI" id="CHEBI:57643"/>
        <dbReference type="ChEBI" id="CHEBI:57875"/>
        <dbReference type="EC" id="3.1.1.32"/>
    </reaction>
</comment>
<keyword evidence="11 18" id="KW-0732">Signal</keyword>